<dbReference type="EMBL" id="RHHS01000029">
    <property type="protein sequence ID" value="RNB56339.1"/>
    <property type="molecule type" value="Genomic_DNA"/>
</dbReference>
<dbReference type="Proteomes" id="UP000268829">
    <property type="component" value="Unassembled WGS sequence"/>
</dbReference>
<comment type="caution">
    <text evidence="1">The sequence shown here is derived from an EMBL/GenBank/DDBJ whole genome shotgun (WGS) entry which is preliminary data.</text>
</comment>
<protein>
    <submittedName>
        <fullName evidence="1">Uncharacterized protein</fullName>
    </submittedName>
</protein>
<gene>
    <name evidence="1" type="ORF">EDM57_12805</name>
</gene>
<keyword evidence="2" id="KW-1185">Reference proteome</keyword>
<evidence type="ECO:0000313" key="1">
    <source>
        <dbReference type="EMBL" id="RNB56339.1"/>
    </source>
</evidence>
<sequence length="59" mass="6849">MEDDPWALYYEEGPLRDQLKKSTEYPHVPGYGFFLGKIETEKIDQAPDIFEEIVNKISG</sequence>
<evidence type="ECO:0000313" key="2">
    <source>
        <dbReference type="Proteomes" id="UP000268829"/>
    </source>
</evidence>
<dbReference type="RefSeq" id="WP_122905139.1">
    <property type="nucleotide sequence ID" value="NZ_RHHS01000029.1"/>
</dbReference>
<dbReference type="AlphaFoldDB" id="A0A3M8AYS2"/>
<accession>A0A3M8AYS2</accession>
<reference evidence="1 2" key="1">
    <citation type="submission" date="2018-10" db="EMBL/GenBank/DDBJ databases">
        <title>Phylogenomics of Brevibacillus.</title>
        <authorList>
            <person name="Dunlap C."/>
        </authorList>
    </citation>
    <scope>NUCLEOTIDE SEQUENCE [LARGE SCALE GENOMIC DNA]</scope>
    <source>
        <strain evidence="1 2">DSM 100115</strain>
    </source>
</reference>
<proteinExistence type="predicted"/>
<organism evidence="1 2">
    <name type="scientific">Brevibacillus gelatini</name>
    <dbReference type="NCBI Taxonomy" id="1655277"/>
    <lineage>
        <taxon>Bacteria</taxon>
        <taxon>Bacillati</taxon>
        <taxon>Bacillota</taxon>
        <taxon>Bacilli</taxon>
        <taxon>Bacillales</taxon>
        <taxon>Paenibacillaceae</taxon>
        <taxon>Brevibacillus</taxon>
    </lineage>
</organism>
<name>A0A3M8AYS2_9BACL</name>